<evidence type="ECO:0000313" key="3">
    <source>
        <dbReference type="Proteomes" id="UP000008461"/>
    </source>
</evidence>
<dbReference type="STRING" id="760192.Halhy_5119"/>
<reference evidence="2 3" key="1">
    <citation type="journal article" date="2011" name="Stand. Genomic Sci.">
        <title>Complete genome sequence of Haliscomenobacter hydrossis type strain (O).</title>
        <authorList>
            <consortium name="US DOE Joint Genome Institute (JGI-PGF)"/>
            <person name="Daligault H."/>
            <person name="Lapidus A."/>
            <person name="Zeytun A."/>
            <person name="Nolan M."/>
            <person name="Lucas S."/>
            <person name="Del Rio T.G."/>
            <person name="Tice H."/>
            <person name="Cheng J.F."/>
            <person name="Tapia R."/>
            <person name="Han C."/>
            <person name="Goodwin L."/>
            <person name="Pitluck S."/>
            <person name="Liolios K."/>
            <person name="Pagani I."/>
            <person name="Ivanova N."/>
            <person name="Huntemann M."/>
            <person name="Mavromatis K."/>
            <person name="Mikhailova N."/>
            <person name="Pati A."/>
            <person name="Chen A."/>
            <person name="Palaniappan K."/>
            <person name="Land M."/>
            <person name="Hauser L."/>
            <person name="Brambilla E.M."/>
            <person name="Rohde M."/>
            <person name="Verbarg S."/>
            <person name="Goker M."/>
            <person name="Bristow J."/>
            <person name="Eisen J.A."/>
            <person name="Markowitz V."/>
            <person name="Hugenholtz P."/>
            <person name="Kyrpides N.C."/>
            <person name="Klenk H.P."/>
            <person name="Woyke T."/>
        </authorList>
    </citation>
    <scope>NUCLEOTIDE SEQUENCE [LARGE SCALE GENOMIC DNA]</scope>
    <source>
        <strain evidence="3">ATCC 27775 / DSM 1100 / LMG 10767 / O</strain>
    </source>
</reference>
<reference key="2">
    <citation type="submission" date="2011-04" db="EMBL/GenBank/DDBJ databases">
        <title>Complete sequence of chromosome of Haliscomenobacter hydrossis DSM 1100.</title>
        <authorList>
            <consortium name="US DOE Joint Genome Institute (JGI-PGF)"/>
            <person name="Lucas S."/>
            <person name="Han J."/>
            <person name="Lapidus A."/>
            <person name="Bruce D."/>
            <person name="Goodwin L."/>
            <person name="Pitluck S."/>
            <person name="Peters L."/>
            <person name="Kyrpides N."/>
            <person name="Mavromatis K."/>
            <person name="Ivanova N."/>
            <person name="Ovchinnikova G."/>
            <person name="Pagani I."/>
            <person name="Daligault H."/>
            <person name="Detter J.C."/>
            <person name="Han C."/>
            <person name="Land M."/>
            <person name="Hauser L."/>
            <person name="Markowitz V."/>
            <person name="Cheng J.-F."/>
            <person name="Hugenholtz P."/>
            <person name="Woyke T."/>
            <person name="Wu D."/>
            <person name="Verbarg S."/>
            <person name="Frueling A."/>
            <person name="Brambilla E."/>
            <person name="Klenk H.-P."/>
            <person name="Eisen J.A."/>
        </authorList>
    </citation>
    <scope>NUCLEOTIDE SEQUENCE</scope>
    <source>
        <strain>DSM 1100</strain>
    </source>
</reference>
<accession>F4L3G8</accession>
<feature type="transmembrane region" description="Helical" evidence="1">
    <location>
        <begin position="152"/>
        <end position="174"/>
    </location>
</feature>
<protein>
    <submittedName>
        <fullName evidence="2">PepSY-associated TM helix domain protein</fullName>
    </submittedName>
</protein>
<feature type="transmembrane region" description="Helical" evidence="1">
    <location>
        <begin position="21"/>
        <end position="42"/>
    </location>
</feature>
<dbReference type="OrthoDB" id="271465at2"/>
<dbReference type="AlphaFoldDB" id="F4L3G8"/>
<sequence>MSQKTARIAATTRLYRKLHRWIAIPLFLFLTLIGTTGVLLGWKKQAGLLPPTQKGSNVEATAWVSLDSMSQVAVAYATHTLKKSPLIDRIDVRPQKGVAKIVFADHFTELQIDCSTGRILAVNARNSDWIEKIHDGSLLDLELKWDGDPFKLSYTTIAGLAMILLAISGFWLWYNPIRMKKIKHTKG</sequence>
<gene>
    <name evidence="2" type="ordered locus">Halhy_5119</name>
</gene>
<organism evidence="2 3">
    <name type="scientific">Haliscomenobacter hydrossis (strain ATCC 27775 / DSM 1100 / LMG 10767 / O)</name>
    <dbReference type="NCBI Taxonomy" id="760192"/>
    <lineage>
        <taxon>Bacteria</taxon>
        <taxon>Pseudomonadati</taxon>
        <taxon>Bacteroidota</taxon>
        <taxon>Saprospiria</taxon>
        <taxon>Saprospirales</taxon>
        <taxon>Haliscomenobacteraceae</taxon>
        <taxon>Haliscomenobacter</taxon>
    </lineage>
</organism>
<dbReference type="EMBL" id="CP002691">
    <property type="protein sequence ID" value="AEE52945.1"/>
    <property type="molecule type" value="Genomic_DNA"/>
</dbReference>
<name>F4L3G8_HALH1</name>
<dbReference type="KEGG" id="hhy:Halhy_5119"/>
<dbReference type="HOGENOM" id="CLU_124382_0_0_10"/>
<evidence type="ECO:0000256" key="1">
    <source>
        <dbReference type="SAM" id="Phobius"/>
    </source>
</evidence>
<dbReference type="InterPro" id="IPR005625">
    <property type="entry name" value="PepSY-ass_TM"/>
</dbReference>
<keyword evidence="1" id="KW-1133">Transmembrane helix</keyword>
<dbReference type="Pfam" id="PF03929">
    <property type="entry name" value="PepSY_TM"/>
    <property type="match status" value="1"/>
</dbReference>
<evidence type="ECO:0000313" key="2">
    <source>
        <dbReference type="EMBL" id="AEE52945.1"/>
    </source>
</evidence>
<dbReference type="Proteomes" id="UP000008461">
    <property type="component" value="Chromosome"/>
</dbReference>
<keyword evidence="1" id="KW-0472">Membrane</keyword>
<dbReference type="RefSeq" id="WP_013767480.1">
    <property type="nucleotide sequence ID" value="NC_015510.1"/>
</dbReference>
<proteinExistence type="predicted"/>
<keyword evidence="1" id="KW-0812">Transmembrane</keyword>
<keyword evidence="3" id="KW-1185">Reference proteome</keyword>
<dbReference type="eggNOG" id="COG3182">
    <property type="taxonomic scope" value="Bacteria"/>
</dbReference>